<reference evidence="4" key="1">
    <citation type="journal article" date="2020" name="mSystems">
        <title>Genome- and Community-Level Interaction Insights into Carbon Utilization and Element Cycling Functions of Hydrothermarchaeota in Hydrothermal Sediment.</title>
        <authorList>
            <person name="Zhou Z."/>
            <person name="Liu Y."/>
            <person name="Xu W."/>
            <person name="Pan J."/>
            <person name="Luo Z.H."/>
            <person name="Li M."/>
        </authorList>
    </citation>
    <scope>NUCLEOTIDE SEQUENCE [LARGE SCALE GENOMIC DNA]</scope>
    <source>
        <strain evidence="4">SpSt-381</strain>
    </source>
</reference>
<sequence length="685" mass="71660">MRRAPQAAAAAFALAALAAPPEVPPGASARNPPPVPPIVFVSRAIPADPALVPGLGPRGRALAPGGRLMVRERSGRVRALLPDGALWDASDPSVSWDGRRIAFAATVHPDSAWRLWVVGADGRGLAPVTRTDGAAGAPARYDDLDPCWLPDGRIVFASTRFPQVAQQGGGPVTNLFTVHPDGSGLARLTSERNGAEEPTVDPATGRIVYARWFVNRWLASERTPLGVTDDRALAVRSDTVDVWHALTILPDGDEGRLAGGDARGRASVSAYQPAMLDDGTLAGLVADDLSLARDARGLGVQSFARGFAAPRLVAGRGRGGARAVAPAALPSGALVLALDARGDGDFGLWAAWPDGAGLTRLADLPGAADLDPAPLVARRRPPVAARPRREPLPERPIERASDLHAPAASFRFDCLNVFANGPVDAPFPDAVPIERGVRIRFYATLARPSAAGGDTVVLVREAPVDPSGAVHVEELPGDTPMFEQLVGADGRVLRSAMGPAHVPGLNFARVGSGTKCVGCHAGHSALPVAPNYAAGKVTNVAPSAEVTASSVAPGTDPRGAVDRRTRGPAGRTAWIAAGAVGEKLHLRWRWPIEAAAVVLYPLPRDRAAGTDVVVQACEIVFFRDGREVERTVLEKPLSPSGTRAECNGLRIDALEVRPMRVSGRVLHRAAAALAEIEAFARIVED</sequence>
<keyword evidence="2" id="KW-0732">Signal</keyword>
<name>A0A832I3S2_UNCEI</name>
<feature type="region of interest" description="Disordered" evidence="1">
    <location>
        <begin position="548"/>
        <end position="567"/>
    </location>
</feature>
<feature type="domain" description="DUF7402" evidence="3">
    <location>
        <begin position="539"/>
        <end position="679"/>
    </location>
</feature>
<dbReference type="Gene3D" id="2.120.10.30">
    <property type="entry name" value="TolB, C-terminal domain"/>
    <property type="match status" value="1"/>
</dbReference>
<dbReference type="SUPFAM" id="SSF82171">
    <property type="entry name" value="DPP6 N-terminal domain-like"/>
    <property type="match status" value="1"/>
</dbReference>
<dbReference type="Pfam" id="PF24135">
    <property type="entry name" value="DUF7402"/>
    <property type="match status" value="1"/>
</dbReference>
<dbReference type="Pfam" id="PF07676">
    <property type="entry name" value="PD40"/>
    <property type="match status" value="1"/>
</dbReference>
<organism evidence="4">
    <name type="scientific">Eiseniibacteriota bacterium</name>
    <dbReference type="NCBI Taxonomy" id="2212470"/>
    <lineage>
        <taxon>Bacteria</taxon>
        <taxon>Candidatus Eiseniibacteriota</taxon>
    </lineage>
</organism>
<dbReference type="InterPro" id="IPR055826">
    <property type="entry name" value="DUF7402"/>
</dbReference>
<feature type="signal peptide" evidence="2">
    <location>
        <begin position="1"/>
        <end position="18"/>
    </location>
</feature>
<evidence type="ECO:0000259" key="3">
    <source>
        <dbReference type="Pfam" id="PF24135"/>
    </source>
</evidence>
<evidence type="ECO:0000313" key="4">
    <source>
        <dbReference type="EMBL" id="HGZ44176.1"/>
    </source>
</evidence>
<dbReference type="InterPro" id="IPR011042">
    <property type="entry name" value="6-blade_b-propeller_TolB-like"/>
</dbReference>
<dbReference type="EMBL" id="DSQF01000025">
    <property type="protein sequence ID" value="HGZ44176.1"/>
    <property type="molecule type" value="Genomic_DNA"/>
</dbReference>
<proteinExistence type="predicted"/>
<evidence type="ECO:0000256" key="2">
    <source>
        <dbReference type="SAM" id="SignalP"/>
    </source>
</evidence>
<dbReference type="AlphaFoldDB" id="A0A832I3S2"/>
<protein>
    <recommendedName>
        <fullName evidence="3">DUF7402 domain-containing protein</fullName>
    </recommendedName>
</protein>
<accession>A0A832I3S2</accession>
<comment type="caution">
    <text evidence="4">The sequence shown here is derived from an EMBL/GenBank/DDBJ whole genome shotgun (WGS) entry which is preliminary data.</text>
</comment>
<evidence type="ECO:0000256" key="1">
    <source>
        <dbReference type="SAM" id="MobiDB-lite"/>
    </source>
</evidence>
<feature type="chain" id="PRO_5032853582" description="DUF7402 domain-containing protein" evidence="2">
    <location>
        <begin position="19"/>
        <end position="685"/>
    </location>
</feature>
<dbReference type="InterPro" id="IPR011659">
    <property type="entry name" value="WD40"/>
</dbReference>
<gene>
    <name evidence="4" type="ORF">ENR23_12315</name>
</gene>